<reference evidence="5" key="1">
    <citation type="submission" date="2016-10" db="EMBL/GenBank/DDBJ databases">
        <authorList>
            <person name="Varghese N."/>
            <person name="Submissions S."/>
        </authorList>
    </citation>
    <scope>NUCLEOTIDE SEQUENCE [LARGE SCALE GENOMIC DNA]</scope>
    <source>
        <strain evidence="5">DSM 17101</strain>
    </source>
</reference>
<dbReference type="PROSITE" id="PS50194">
    <property type="entry name" value="FILAMIN_REPEAT"/>
    <property type="match status" value="1"/>
</dbReference>
<feature type="domain" description="Bacterial Ig-like" evidence="2">
    <location>
        <begin position="798"/>
        <end position="879"/>
    </location>
</feature>
<dbReference type="SUPFAM" id="SSF75011">
    <property type="entry name" value="3-carboxy-cis,cis-mucoante lactonizing enzyme"/>
    <property type="match status" value="1"/>
</dbReference>
<feature type="domain" description="DUF5648" evidence="3">
    <location>
        <begin position="5612"/>
        <end position="5711"/>
    </location>
</feature>
<feature type="domain" description="Bacterial Ig-like" evidence="2">
    <location>
        <begin position="3065"/>
        <end position="3149"/>
    </location>
</feature>
<feature type="non-terminal residue" evidence="4">
    <location>
        <position position="7106"/>
    </location>
</feature>
<evidence type="ECO:0000259" key="3">
    <source>
        <dbReference type="Pfam" id="PF18885"/>
    </source>
</evidence>
<dbReference type="RefSeq" id="WP_167361276.1">
    <property type="nucleotide sequence ID" value="NZ_FNJL01000018.1"/>
</dbReference>
<feature type="domain" description="Bacterial Ig-like" evidence="2">
    <location>
        <begin position="2611"/>
        <end position="2677"/>
    </location>
</feature>
<gene>
    <name evidence="4" type="ORF">SAMN04489708_11875</name>
</gene>
<dbReference type="PANTHER" id="PTHR32305:SF15">
    <property type="entry name" value="PROTEIN RHSA-RELATED"/>
    <property type="match status" value="1"/>
</dbReference>
<dbReference type="InterPro" id="IPR043708">
    <property type="entry name" value="DUF5648"/>
</dbReference>
<dbReference type="Pfam" id="PF18885">
    <property type="entry name" value="DUF5648"/>
    <property type="match status" value="3"/>
</dbReference>
<feature type="compositionally biased region" description="Polar residues" evidence="1">
    <location>
        <begin position="415"/>
        <end position="437"/>
    </location>
</feature>
<feature type="domain" description="Bacterial Ig-like" evidence="2">
    <location>
        <begin position="1746"/>
        <end position="1814"/>
    </location>
</feature>
<feature type="domain" description="Bacterial Ig-like" evidence="2">
    <location>
        <begin position="2971"/>
        <end position="3056"/>
    </location>
</feature>
<dbReference type="NCBIfam" id="TIGR01643">
    <property type="entry name" value="YD_repeat_2x"/>
    <property type="match status" value="21"/>
</dbReference>
<feature type="domain" description="DUF5648" evidence="3">
    <location>
        <begin position="4604"/>
        <end position="4714"/>
    </location>
</feature>
<feature type="domain" description="Bacterial Ig-like" evidence="2">
    <location>
        <begin position="891"/>
        <end position="975"/>
    </location>
</feature>
<dbReference type="InterPro" id="IPR050708">
    <property type="entry name" value="T6SS_VgrG/RHS"/>
</dbReference>
<feature type="region of interest" description="Disordered" evidence="1">
    <location>
        <begin position="412"/>
        <end position="437"/>
    </location>
</feature>
<feature type="region of interest" description="Disordered" evidence="1">
    <location>
        <begin position="4540"/>
        <end position="4559"/>
    </location>
</feature>
<feature type="domain" description="Bacterial Ig-like" evidence="2">
    <location>
        <begin position="2082"/>
        <end position="2164"/>
    </location>
</feature>
<dbReference type="InterPro" id="IPR017868">
    <property type="entry name" value="Filamin/ABP280_repeat-like"/>
</dbReference>
<dbReference type="Proteomes" id="UP000199317">
    <property type="component" value="Unassembled WGS sequence"/>
</dbReference>
<dbReference type="Pfam" id="PF05593">
    <property type="entry name" value="RHS_repeat"/>
    <property type="match status" value="19"/>
</dbReference>
<dbReference type="Gene3D" id="2.60.120.920">
    <property type="match status" value="2"/>
</dbReference>
<feature type="compositionally biased region" description="Polar residues" evidence="1">
    <location>
        <begin position="4540"/>
        <end position="4556"/>
    </location>
</feature>
<feature type="domain" description="Bacterial Ig-like" evidence="2">
    <location>
        <begin position="2354"/>
        <end position="2426"/>
    </location>
</feature>
<dbReference type="EMBL" id="FNJL01000018">
    <property type="protein sequence ID" value="SDP62796.1"/>
    <property type="molecule type" value="Genomic_DNA"/>
</dbReference>
<dbReference type="InterPro" id="IPR032109">
    <property type="entry name" value="Big_3_5"/>
</dbReference>
<evidence type="ECO:0000313" key="4">
    <source>
        <dbReference type="EMBL" id="SDP62796.1"/>
    </source>
</evidence>
<proteinExistence type="predicted"/>
<dbReference type="InterPro" id="IPR006530">
    <property type="entry name" value="YD"/>
</dbReference>
<keyword evidence="5" id="KW-1185">Reference proteome</keyword>
<feature type="region of interest" description="Disordered" evidence="1">
    <location>
        <begin position="5759"/>
        <end position="5795"/>
    </location>
</feature>
<feature type="domain" description="Bacterial Ig-like" evidence="2">
    <location>
        <begin position="984"/>
        <end position="1071"/>
    </location>
</feature>
<dbReference type="PANTHER" id="PTHR32305">
    <property type="match status" value="1"/>
</dbReference>
<feature type="domain" description="Bacterial Ig-like" evidence="2">
    <location>
        <begin position="1083"/>
        <end position="1167"/>
    </location>
</feature>
<feature type="domain" description="Bacterial Ig-like" evidence="2">
    <location>
        <begin position="1188"/>
        <end position="1273"/>
    </location>
</feature>
<dbReference type="InterPro" id="IPR043136">
    <property type="entry name" value="B30.2/SPRY_sf"/>
</dbReference>
<evidence type="ECO:0000256" key="1">
    <source>
        <dbReference type="SAM" id="MobiDB-lite"/>
    </source>
</evidence>
<evidence type="ECO:0000259" key="2">
    <source>
        <dbReference type="Pfam" id="PF16640"/>
    </source>
</evidence>
<name>A0A1H0UAD7_9BURK</name>
<feature type="domain" description="Bacterial Ig-like" evidence="2">
    <location>
        <begin position="1380"/>
        <end position="1462"/>
    </location>
</feature>
<feature type="domain" description="Bacterial Ig-like" evidence="2">
    <location>
        <begin position="2691"/>
        <end position="2770"/>
    </location>
</feature>
<feature type="compositionally biased region" description="Low complexity" evidence="1">
    <location>
        <begin position="5759"/>
        <end position="5784"/>
    </location>
</feature>
<evidence type="ECO:0000313" key="5">
    <source>
        <dbReference type="Proteomes" id="UP000199317"/>
    </source>
</evidence>
<feature type="domain" description="DUF5648" evidence="3">
    <location>
        <begin position="4329"/>
        <end position="4399"/>
    </location>
</feature>
<dbReference type="InterPro" id="IPR013783">
    <property type="entry name" value="Ig-like_fold"/>
</dbReference>
<protein>
    <submittedName>
        <fullName evidence="4">YD repeat-containing protein</fullName>
    </submittedName>
</protein>
<feature type="domain" description="Bacterial Ig-like" evidence="2">
    <location>
        <begin position="2793"/>
        <end position="2863"/>
    </location>
</feature>
<organism evidence="4 5">
    <name type="scientific">Paracidovorax cattleyae</name>
    <dbReference type="NCBI Taxonomy" id="80868"/>
    <lineage>
        <taxon>Bacteria</taxon>
        <taxon>Pseudomonadati</taxon>
        <taxon>Pseudomonadota</taxon>
        <taxon>Betaproteobacteria</taxon>
        <taxon>Burkholderiales</taxon>
        <taxon>Comamonadaceae</taxon>
        <taxon>Paracidovorax</taxon>
    </lineage>
</organism>
<dbReference type="InterPro" id="IPR031325">
    <property type="entry name" value="RHS_repeat"/>
</dbReference>
<dbReference type="Gene3D" id="2.180.10.10">
    <property type="entry name" value="RHS repeat-associated core"/>
    <property type="match status" value="13"/>
</dbReference>
<feature type="domain" description="Bacterial Ig-like" evidence="2">
    <location>
        <begin position="2879"/>
        <end position="2962"/>
    </location>
</feature>
<feature type="domain" description="Bacterial Ig-like" evidence="2">
    <location>
        <begin position="1282"/>
        <end position="1367"/>
    </location>
</feature>
<feature type="domain" description="Bacterial Ig-like" evidence="2">
    <location>
        <begin position="1993"/>
        <end position="2065"/>
    </location>
</feature>
<feature type="domain" description="Bacterial Ig-like" evidence="2">
    <location>
        <begin position="1470"/>
        <end position="1552"/>
    </location>
</feature>
<accession>A0A1H0UAD7</accession>
<dbReference type="Gene3D" id="2.60.40.10">
    <property type="entry name" value="Immunoglobulins"/>
    <property type="match status" value="19"/>
</dbReference>
<sequence>MVASVSANGLGLSTGSLATLGQRGVFGNAAQGRGGEQAYVNLANGNLVLQRRDDFVASQGLGMDVLRTYNSRGLLDDDNADNWSLGIHNQPLRLSGTRNAAGSVLTRTAADGARSDYAFDVAQGLYVGTDGAGAYDTLRWDDAAGQYVWTDGDSGAQERYEGSGDNRLLSRSDAHGNTTRYRYGADGLLSSVVDASGQTTWYDYAGRNLSQIRVVANDGTTTSTRVHYAYDALNRLASVTVDLTPGDNDITDGKVYQTTYTYDGDSRRVASVAQSDGTRLEIGYVLVDGDYRVASVKDALGLTTRYAYDTAARTTTVTDPLNVASRYAYDDKGQLLRVQAGITESKPAGLSQLYYRYDDQGNVTAMTDALGRSIAMQYDAHGNQTLKVDPLGNSVVRTYDDRNQLLTETLRAGDGNNNAATTPVFGGSTSPGSAPDSTTRYIYSAQERGQLRFVVSPEGRVTEYRYNGLGQRETTLAYAAAAYDVASLNSTAVPTEAQMAAWAAGQDLRGGQRTDLRYDFRGQLAQSIAYGTLDAAGAGSDPAVTQYIYSQAGELLKTVQPRTDSITQYVYDGLGRVIVASAPSSDGTSANTTITSYGDTTTTVTLANGLSTISNYDAAGRLTSVLQSSAGTTLGITRYAYDTAGRLVMTQDATGVRQWVVYDAAGRKVADVDGTGAAREYRYNANDQLTQTIEYTNRLAGLADAPKLEAIHALAAPGDRSSWRLYDSAQRLAWQVDAGGAVTQTEYDAASRVVAVTRLATPIDTAMLGDGSAFLVGGAGLVRMDSAGLAATAIAMRTSAASIPAGSALTLEAAVSGSQPAGTVTFYSGNTALGTAQISNGVARLTLGTLATGTYAFTARYEGDATHAAATSAAASATVLQASKVTLDPLPATLAAGRAWVLKATIAGTSPGATVTFFDGATVIGSAAIQTTGGVSTAVLAWSTQDLGNHAISAVYSGDAANAQAATASTATVKVGRGSEVALDSSATPSTAGTALTVRARVSVPGGQAQPTGSVAFYRGSELLGTATLDGQGLAVLNTSALPVGLHAITAVYQGDDSVAGSSSATFAQTVLPPAATTAVLATSHVQVAAGGGLTLTARIAAVADPAAAPGGTVTFFDGDSRLGSVALANGQASFSVTGLGMGSHGYRAVYSGDTADAGSTSATAAVLAVANGPDIATPSGAARTLALSASASNVARGGAVTLAATVAGDRPTGSVVFVSGGKILGSASLADGKAVLSFTPLEAGLLDVQALYSGDAANPAVASAQPVRLTVAPTAPGMALSLSSTQAVRGAAVVLTATLSGSDGTMPPTGSVTFYANGLALGTAMLSQGQASLGVGTLDVGANAITVQYAGDARNAAAISAAQSLRIVPAPATVALGASAVQTVAGTALTFTATVAPAAGGAAPSGRVDFFNGTSFLGSAMLANGVAALTTSALRNAGAANITAVYTGDAAGAVSPSLAVSISSGVDVSASSPRIVSGNPVVLSANVGSGTGQVSFFDGSVYLGSASAVNGVASLTTKALTQAGSHAITAVYAGDANRAGAASAAVAIQVADAVELAISGNSVVAGTPLVLTASVNSATSALVNGVAVPAGAIANGVTLMDGTVTKTSGTADWESSIRSTVGVSGGASVSFRAGQTNKAIMVGLNTDPGTNDNYLTIDWAIYVTYDGAMYAYQNGTSVASLGTYTTGDVLSVEYANGTVSYRKNGAVLRQESANITQPLYLDSSFYGTGGSIAGLKFRNGSGQEVPLNAAAAPTGTVTFFNGRQVLGTASVVNGVARLTTGALAAGTAQITAVYSGDANNAAASSAANAVAVNDAVGVSASATTIAAGDAVRLTARMNAQPSVVTSGVSFESGAIRKTGTASQWDASVRSTVGYAGGASVRFTVAGQSDQNYVIGLNTDPASDNGVASLDWAIHVSGETVELYHDGILVANVGTVVAGDVLALGYENGVLSFSKNGVVFRRDVVQISQPLYLDSSFYTPGSSVSGLEFRDATGTAVALSAKPAATGRVTFHSGGAVLGTATLVDGVASLTTQGLTAAGVASITAMYESDTDGAKAQSQPLTIVVSGGGSQSATAANAPALSVSSPKIVSGNPVVLSANVGSGTGQVSFFDGSVYLGSASAVNGVASLTTKALTQAGSHAITAVYAGDANRAGAASAAVGIQVADAVELAVSGNSVAAGTPLALTASVNSATSALVNGVVVPAGAIVNGVAIIDGTVTKTSSTADWESSIRSTVGVSGGASVSFSAGQTNKAIMVGLSTAPGTNSHYLSIDWAIYITYDGAMHAYHNGDYVASLGTYTTGDVLGVEYSNGTVSYRKNGAVLRQESANITQPLYLDTSFYGTGGAIAGLKFKNATGQEVPLNAAAAPTGTVTFFNGRQVLGTASVVNGVARLTTGALASGTAQITAVYSGDASNAAATSAATAMAVTDSIGLSASSTSVTAGDAVTLAARMNQRPSAMASGVSFESGAVKKTGTASQWDASVRSTVGYAGGASVRFTVSGQSDQRYMVGLNTDPATDDEASSIDWAIHVTGSTVELYHDGSRVATLGSIVAGDVLALGYENGVLSYSKNGVVWRRDAVQISQPLYLDSSFYAPGSSVSGLEFRDAAGTLVALSAKPVATGRVTFHSGGAVLGSSTLVDGVASLTTQGLTAAGVANVTATYEGDAYNAAGFSSVLALAVQSAQDSRPSTTTSLTTSTAATARGQEVALTATVSGNASGFITFFSGDQALGVAALANGVAVWKSRDLPVGAYAWRAVYTGDAQSAPSNSSAVGGTIVAMGAGVSLAATVTGRSGSEATVTLAARVAGLRPGGTVTFYNNDAPIGGGTATVVDGVATLSVTLPSGSTRITARYSGDASNGAATSDALALGLRAAGTVTVAAPSPANASYGSPVTLSATAPYSNSSSGTITFYADELLVGVAAVQANGVATLVSSAIPVGSRTITAAYSGNTEREPASQSASAPLTITGMATQTVLTASRSTLAAGTPLVLDATITSGGRTTGIVGTVRFYAGSTLVGTAQVSNGVARLTLADVPSGALTAMYDGFQGFASSTSQAAASTVLAAATTVALSSSAASVGADASVTLSARIDGRQPGGTVTFLRGDTVLGTAQVVDGVARLVAGGLPPGTHELRARYEGDARNAASASAALAQAVTPAGTVVLGLAPDATLAQGQDISITVGGGTIGSVTLVDGHTVIATARVVNGVAILSTRGLAAGGHTLTALYAADSGFASAQIGFTLTLTPSQGSTTVALSATPTRTPQGLGALLSAQVSGDQPGDRVAFYNGDQLLGTVDLAYGLAVLDIGNPPSVLDRFRAVYLGDGTHAGSTSATLGGQTISGETVSPLVRSTQDRTASQIYSRDGLLLGTVDGEGYLSEYRYDAAGRVIGSVRYALPVAGGAAAGLAAARAGSLSGLRPASSAGDAHTATFYDAQGRRVGELDAEGYLTQSSYDANGNLATVRRYAIASGAITAAQVTAATRLEDLLPGISAQDQVSTRTYDALNRVVLSVNAEGTATSYRYDAMGRLVETVQAAATPQARTTDVRYDAQGRLVGELSAQGAAQLASARAAGQGDAQLESIWQQYGLIHTYDAAGRRTSTTDQNGLKTQFFYDAASRLTHTVNALGEVSETRYDAFGQIQATIRHASRLDLFALANASGTPGGVTNAGVLAALDTARNDAADRTTGYRYNTTGTLAQVTDALGFARNYVYNTFGEEVRRTGGGQTIDTAYDHRGLAVQTVQDPDGLKAATSVTYDAFGRVTASTDALGATRRQAYDRLGRTIALTDAMDSRSTSSYDAFGRTVTQTDALGHTTTYAYNPDERSLTVITPEGIRVTTVHDRLGQTVAVTDGSGATTRYEYDADGHQTAVQTPLARTTGLYDAAGRLIQATDANGAMTSLAYDAAGRVLTRIVDPLGLNLVTRYTYDALGNQLSVTDPQGVVTQFGYDARGQLIRQAVDPTGLNLVTTFAYDSAGRQVSVTDPNGTVTRYEYDALGRRVLEVVDPSTATHAGLDLAKRYTYDALGHVTSATDAQGHTTRYAYDAEGRQRFVLDAAGNLAETAYDAAGRAVRQTRYAAAIPAPDGLPLSTTEVQLDGLRRPNAAQDQTEHRIYDADNRVTATVNGAGDVVRFAYDGAGRVTLRTSYARRLAMAQWAVGTDPQPGTDAANSPDMVTRTVYDAAGRVRYSIDGTGAVVSQRYDGNGNVTQRIRYAKRLDLASQPLSANPDESEMELRLVTIFDAQRDEHTRMRYDAAGRLTLSADGTGGVSQYLYDKAGHLLQSTRYATPTGSFAWRDEGTTGFVGTQPAAGQHALRAFGADGQPADTLGYVDDAQAAGNAALYLARNTDGSYFYTTDTKNLELVRTLAGWSVEGVVGYIRTAPTQGTTALYRLNLQGHNTNRYTTSRAEVDGALIPVPQAGTSDAFVRKVYDKAGRLTKEVDASGAVSTYDYDAAGRLVRETRLAVPASAYRNAQAGAMLLAEPTPVASSGDRTTRHFLDRAGRETLTIDAEGGATERFYDGTGQLLRVRQVATPLTDTQIAQLESLRAQTGELSRSAINQQAPGSANDRNTRNYYDAAGRLAFTRDALGHLQGYTYDGVDRTTSRTLYMGEQSPDYWVEEGITGFTRTGGGDGLKPLYRLGGPDGVSDHFYTTDEQERTQLLQNGWKDQGNVGYVGSQPASGTAPLYRLRPPGGSSTNHYYTASEEQRAFAKNQFGWVDEGIVGYIDIASSSGNTALYQLNVDGTGRHFHSLSRSEVDYALLPNPGFTQGLDRRESMAYDAAGNLIGSTDAAGNTEATAYDGAGRKTAFTNKARSTWTYAYNAAGHLVQETSPQVMLADGQNATLASVVTRMEYDALGHLTARTEAAGRTEQRTTRYEYDALGRQVKTLFPPVSVYQDEGANLLANGRSGAGTRTEQTVETSSETRYDTLGRAVAGRAAGSTTWSYKAYDRAGQLAWDVDALGYVTGYTRNAFGETERLVRYDKNITTRADGVPMREDEVLGAITAKAGSTDRDILTGYDRLGQVNEVQEPYVFFVDSATGEQTSGRKTTRNTYDALGNLTSVASNVGASQWATTRYYYDVLGRRTSTIDALGYLTTDRYDTAGNVVRHAEYYKQGVAIGTDTDPAAGDRVIDTDYDVLGRKVVETRRGVGYARVNAGAADIGGVLTDARDDLVTLYAYDALGNLLRTTDALGATTYQFYDVLGRVSAIVTPAVNIGVAANQQGAAPVSPLTEFRRDAHGNAVSTVQYAGGASVSGDGRSYAANAAPGGLADRTSYIRFDAQGHTLETIDAMGNSHYYAYDAQGRLAKEWQNVSYVDDAGAKQVHSLWRAYRYDALGRQTHTYTPLQDSPDPSSLWLGDTELQYNGFGEVTRKIVRQADGSSKLGMMASDGNRVVGDEVYDYDNAGRVWRSNAGDGVMKIWAYDLQGRQTVQLVGAGRFKLDSYANTQQALAVQMEETGEFSRTDMQYDLLGRLVKTIAPERASEKAMGLSTRQNLVYGVITATEKNIPNDSGNSTIDGQNQVDLVWRSLQDLGSGDVRITLNYVNTSSEATSRSIVVGAEEALSGYSFKWKSASQSTSVGIQSIQSIQVEKLDIFGNWTTIYDAPTTGNNAPFNWTEAPSPGLIWNEPAAGRTPIYRLYNRNSDTHLFSTSAATRDSLLTGNNGWLDEGISGYVAEQPAAGLTALYRLGKANTDTSIYTTSDSQRASLLASGWQDRGIDGYVGVPNPGAAPAGMTKLYALQHHSSSNGDAEWRDGLYTTSLSERNALMAGLQSSSQTAQSQSASGGQQAAWGGTAPSTPKDSAAGNIGHMTTLYGRLLGQSLEVSLPQNLVTQLRMEVRTIGGNWRTVRLADALHTFGSAHRIELDKLVWDDGSGMGSGGFEYRISNVQGSDVREVGTGTFAIGVDATNSAPALEGVGVVQATIDSTAYQVLRWPQPAPDQTVAFHWKLSGDRDWTGTRTVGNGVFAQGDGRTTGFGTGYQGIALNMAPGTYEYEVVVYNRFGGVAQRAGGTLTTTQGASLAVTTPEPVSANRNVSNMGILGYVWKDPGPGRKPLQRYYFTYQNNDHHITTADEGEILKMNDLVAKGAVSFDGVLGYVDASPSGNSKRLMQYIYGGDTVFQLASNPSTVSRGDFTVLGSDPNQQSGFSWNQTRWYQNAYQNDGYIMMAPVEGTKPLYAVYNGNATGSHSLGDFLTTDLEYEAISSFMLSAPMAATAKMQSLGMGNAVIDGTNYAVLQWPQPETGARVTVSANPGIPGGNPAPYLFRQGDGRSQFAGGAALQGFVLDGLVPGTTYQVKIVVEHPAGMYRDPYIEQGTVTITVPSTGVRGGVTVQSKPTLYVPELRAQNTQQGGLSSRPVIVRGYDRWNNVSTIDETQGLGAGTLVRTATMRYDANNQVIEQSRLHEDVNFAQSWATTKVYYDAVGRQVGVRDALGNLNAQVRDLAGNVVQERRADGGRMDYTYNAFGDKASSAETMSAGRIVKTNYAYDQMSRLKQTSLEQAISRYWVDGSMNGAVAGNLYAADDDKGNGVVSGNESGVKSANMTVLETVEYDEAGRKMRVTNGNDESTRYRYDRMGNVVLSGQETVKGAGGATAPLAYTMRYRYDAQGRKVGQTDAMGMTQAWNYDLFGHLIGRTDAQSGGGTPVDFNYTYNLAGQLVHEDNTRVEPGVGGAAATSKKKNTDYRYDGAGQLIEIRDNYLGQTTRYEYDLGGNRVAEKMSQKTLLTSGLLDDVVYQDNHLVYDAQHRLRAVFDGRSDVRITYDLAGNRWQVKTHVINTIRTTTEQGGLQERQVVHTDTTDFQYDAMNRQTWSRQTSSVNGAIETHKYGYDLAGNRVREQVFDGPAIPNDANGTIRKTYDYIYDDLHRIESYTGAGAADMMDHIRYDGAGRQVAARTLVGPEGGSYEYRYSQYDATGKLQDVHTVMRSSRTGDNQKVAQTTNVAYHDADGVTGLGYDAAGNLKGVRQYGDGDATTTTYQYTYLNGSWQQSAALTRRGGDVVGTITQRDASGFVVGIRQPKATGSAAQAPDGSLAAALTNQATQATSNDARYDRTFVNDANGTAVFVSQGGFNEKTEVQSSIANPASGYQGGVTGSPLTPGHVQRQLVANGEVLARYGDA</sequence>
<dbReference type="Pfam" id="PF16640">
    <property type="entry name" value="Big_3_5"/>
    <property type="match status" value="18"/>
</dbReference>